<dbReference type="EMBL" id="JAATIP010000044">
    <property type="protein sequence ID" value="KAF4385517.1"/>
    <property type="molecule type" value="Genomic_DNA"/>
</dbReference>
<evidence type="ECO:0000313" key="1">
    <source>
        <dbReference type="EMBL" id="KAF4385517.1"/>
    </source>
</evidence>
<proteinExistence type="predicted"/>
<name>A0A7J6GRJ0_CANSA</name>
<reference evidence="1 2" key="1">
    <citation type="journal article" date="2020" name="bioRxiv">
        <title>Sequence and annotation of 42 cannabis genomes reveals extensive copy number variation in cannabinoid synthesis and pathogen resistance genes.</title>
        <authorList>
            <person name="Mckernan K.J."/>
            <person name="Helbert Y."/>
            <person name="Kane L.T."/>
            <person name="Ebling H."/>
            <person name="Zhang L."/>
            <person name="Liu B."/>
            <person name="Eaton Z."/>
            <person name="Mclaughlin S."/>
            <person name="Kingan S."/>
            <person name="Baybayan P."/>
            <person name="Concepcion G."/>
            <person name="Jordan M."/>
            <person name="Riva A."/>
            <person name="Barbazuk W."/>
            <person name="Harkins T."/>
        </authorList>
    </citation>
    <scope>NUCLEOTIDE SEQUENCE [LARGE SCALE GENOMIC DNA]</scope>
    <source>
        <strain evidence="2">cv. Jamaican Lion 4</strain>
        <tissue evidence="1">Leaf</tissue>
    </source>
</reference>
<evidence type="ECO:0000313" key="2">
    <source>
        <dbReference type="Proteomes" id="UP000525078"/>
    </source>
</evidence>
<comment type="caution">
    <text evidence="1">The sequence shown here is derived from an EMBL/GenBank/DDBJ whole genome shotgun (WGS) entry which is preliminary data.</text>
</comment>
<dbReference type="Proteomes" id="UP000525078">
    <property type="component" value="Unassembled WGS sequence"/>
</dbReference>
<protein>
    <submittedName>
        <fullName evidence="1">Uncharacterized protein</fullName>
    </submittedName>
</protein>
<dbReference type="AlphaFoldDB" id="A0A7J6GRJ0"/>
<organism evidence="1 2">
    <name type="scientific">Cannabis sativa</name>
    <name type="common">Hemp</name>
    <name type="synonym">Marijuana</name>
    <dbReference type="NCBI Taxonomy" id="3483"/>
    <lineage>
        <taxon>Eukaryota</taxon>
        <taxon>Viridiplantae</taxon>
        <taxon>Streptophyta</taxon>
        <taxon>Embryophyta</taxon>
        <taxon>Tracheophyta</taxon>
        <taxon>Spermatophyta</taxon>
        <taxon>Magnoliopsida</taxon>
        <taxon>eudicotyledons</taxon>
        <taxon>Gunneridae</taxon>
        <taxon>Pentapetalae</taxon>
        <taxon>rosids</taxon>
        <taxon>fabids</taxon>
        <taxon>Rosales</taxon>
        <taxon>Cannabaceae</taxon>
        <taxon>Cannabis</taxon>
    </lineage>
</organism>
<accession>A0A7J6GRJ0</accession>
<gene>
    <name evidence="1" type="ORF">F8388_010073</name>
</gene>
<sequence length="71" mass="7805">MATSIFGLGKKNAGKVSCLSSLPSSLELCQEIPPDFTFALVPEYNVDICLYTLLAMLHNAQLLKSVLKRDF</sequence>